<accession>A0A0V1LIQ6</accession>
<comment type="caution">
    <text evidence="1">The sequence shown here is derived from an EMBL/GenBank/DDBJ whole genome shotgun (WGS) entry which is preliminary data.</text>
</comment>
<dbReference type="EMBL" id="JYDW01000042">
    <property type="protein sequence ID" value="KRZ59392.1"/>
    <property type="molecule type" value="Genomic_DNA"/>
</dbReference>
<gene>
    <name evidence="1" type="ORF">T02_6772</name>
</gene>
<organism evidence="1 2">
    <name type="scientific">Trichinella nativa</name>
    <dbReference type="NCBI Taxonomy" id="6335"/>
    <lineage>
        <taxon>Eukaryota</taxon>
        <taxon>Metazoa</taxon>
        <taxon>Ecdysozoa</taxon>
        <taxon>Nematoda</taxon>
        <taxon>Enoplea</taxon>
        <taxon>Dorylaimia</taxon>
        <taxon>Trichinellida</taxon>
        <taxon>Trichinellidae</taxon>
        <taxon>Trichinella</taxon>
    </lineage>
</organism>
<protein>
    <submittedName>
        <fullName evidence="1">Uncharacterized protein</fullName>
    </submittedName>
</protein>
<dbReference type="AlphaFoldDB" id="A0A0V1LIQ6"/>
<name>A0A0V1LIQ6_9BILA</name>
<keyword evidence="2" id="KW-1185">Reference proteome</keyword>
<dbReference type="Proteomes" id="UP000054721">
    <property type="component" value="Unassembled WGS sequence"/>
</dbReference>
<sequence>MVEVCINNAFLLMRHQQIYQKTKKRFMRELSAGQTHRNEVSKSKIYAQTKHAFIRYKLPHNYKCYRYELYKTIKSIKMLYARTSKISVKLLPFTYNSLFIPVSKAKGIKQLVPRLRCKICRQNEDNN</sequence>
<evidence type="ECO:0000313" key="2">
    <source>
        <dbReference type="Proteomes" id="UP000054721"/>
    </source>
</evidence>
<dbReference type="OrthoDB" id="10518947at2759"/>
<reference evidence="1 2" key="1">
    <citation type="submission" date="2015-05" db="EMBL/GenBank/DDBJ databases">
        <title>Evolution of Trichinella species and genotypes.</title>
        <authorList>
            <person name="Korhonen P.K."/>
            <person name="Edoardo P."/>
            <person name="Giuseppe L.R."/>
            <person name="Gasser R.B."/>
        </authorList>
    </citation>
    <scope>NUCLEOTIDE SEQUENCE [LARGE SCALE GENOMIC DNA]</scope>
    <source>
        <strain evidence="1">ISS10</strain>
    </source>
</reference>
<proteinExistence type="predicted"/>
<evidence type="ECO:0000313" key="1">
    <source>
        <dbReference type="EMBL" id="KRZ59392.1"/>
    </source>
</evidence>